<dbReference type="RefSeq" id="WP_061950166.1">
    <property type="nucleotide sequence ID" value="NZ_LTAO01000039.1"/>
</dbReference>
<dbReference type="EMBL" id="LTAO01000039">
    <property type="protein sequence ID" value="KYG25987.1"/>
    <property type="molecule type" value="Genomic_DNA"/>
</dbReference>
<dbReference type="Pfam" id="PF13618">
    <property type="entry name" value="Gluconate_2-dh3"/>
    <property type="match status" value="1"/>
</dbReference>
<keyword evidence="1" id="KW-0812">Transmembrane</keyword>
<name>A0A162CQ75_9BACI</name>
<evidence type="ECO:0000313" key="2">
    <source>
        <dbReference type="EMBL" id="KYG25987.1"/>
    </source>
</evidence>
<accession>A0A162CQ75</accession>
<gene>
    <name evidence="2" type="ORF">AZF04_12930</name>
</gene>
<keyword evidence="3" id="KW-1185">Reference proteome</keyword>
<keyword evidence="1" id="KW-0472">Membrane</keyword>
<reference evidence="2" key="1">
    <citation type="submission" date="2016-02" db="EMBL/GenBank/DDBJ databases">
        <title>Genome sequence of Bacillus trypoxylicola KCTC 13244(T).</title>
        <authorList>
            <person name="Jeong H."/>
            <person name="Park S.-H."/>
            <person name="Choi S.-K."/>
        </authorList>
    </citation>
    <scope>NUCLEOTIDE SEQUENCE [LARGE SCALE GENOMIC DNA]</scope>
    <source>
        <strain evidence="2">KCTC 13244</strain>
    </source>
</reference>
<protein>
    <submittedName>
        <fullName evidence="2">Dehydrogenase</fullName>
    </submittedName>
</protein>
<comment type="caution">
    <text evidence="2">The sequence shown here is derived from an EMBL/GenBank/DDBJ whole genome shotgun (WGS) entry which is preliminary data.</text>
</comment>
<evidence type="ECO:0000313" key="3">
    <source>
        <dbReference type="Proteomes" id="UP000075806"/>
    </source>
</evidence>
<dbReference type="STRING" id="519424.AZF04_12930"/>
<dbReference type="Proteomes" id="UP000075806">
    <property type="component" value="Unassembled WGS sequence"/>
</dbReference>
<dbReference type="OrthoDB" id="8400810at2"/>
<proteinExistence type="predicted"/>
<dbReference type="InterPro" id="IPR027056">
    <property type="entry name" value="Gluconate_2DH_su3"/>
</dbReference>
<feature type="transmembrane region" description="Helical" evidence="1">
    <location>
        <begin position="21"/>
        <end position="39"/>
    </location>
</feature>
<keyword evidence="1" id="KW-1133">Transmembrane helix</keyword>
<evidence type="ECO:0000256" key="1">
    <source>
        <dbReference type="SAM" id="Phobius"/>
    </source>
</evidence>
<dbReference type="AlphaFoldDB" id="A0A162CQ75"/>
<sequence length="257" mass="28505">MILTEQDKQKTMSRRRFIRNSGLVAGGLVGGGIVGGLIGSNTRNGGELVSPETGGEQMGESIDFQQAPLYFSNLERFAILEAACERIFPEDDNGPGAISLGVPFFIDHQLAGSWGHNAREYMQGPFFPGTQYQGYQTALKRHEVFDEGISAIERTSMSLFDTAFVELEEEQQNEILTQLASGEIEMHGVTSNVFFRLLRSATLEGVYADPAYGGNKNMEGWKMKSFPGHQMSYLGQIESEEFIEIEPSSLRSYTDHH</sequence>
<organism evidence="2 3">
    <name type="scientific">Alkalihalobacillus trypoxylicola</name>
    <dbReference type="NCBI Taxonomy" id="519424"/>
    <lineage>
        <taxon>Bacteria</taxon>
        <taxon>Bacillati</taxon>
        <taxon>Bacillota</taxon>
        <taxon>Bacilli</taxon>
        <taxon>Bacillales</taxon>
        <taxon>Bacillaceae</taxon>
        <taxon>Alkalihalobacillus</taxon>
    </lineage>
</organism>